<dbReference type="GO" id="GO:0017148">
    <property type="term" value="P:negative regulation of translation"/>
    <property type="evidence" value="ECO:0007669"/>
    <property type="project" value="UniProtKB-UniRule"/>
</dbReference>
<comment type="function">
    <text evidence="2">Functions as a ribosomal silencing factor. Interacts with ribosomal protein uL14 (rplN), blocking formation of intersubunit bridge B8. Prevents association of the 30S and 50S ribosomal subunits and the formation of functional ribosomes, thus repressing translation.</text>
</comment>
<dbReference type="Proteomes" id="UP000290244">
    <property type="component" value="Chromosome"/>
</dbReference>
<dbReference type="EMBL" id="CP034759">
    <property type="protein sequence ID" value="QBG35110.1"/>
    <property type="molecule type" value="Genomic_DNA"/>
</dbReference>
<comment type="subunit">
    <text evidence="2">Interacts with ribosomal protein uL14 (rplN).</text>
</comment>
<dbReference type="InterPro" id="IPR004394">
    <property type="entry name" value="Iojap/RsfS/C7orf30"/>
</dbReference>
<dbReference type="GO" id="GO:0043023">
    <property type="term" value="F:ribosomal large subunit binding"/>
    <property type="evidence" value="ECO:0007669"/>
    <property type="project" value="TreeGrafter"/>
</dbReference>
<keyword evidence="2" id="KW-0678">Repressor</keyword>
<comment type="similarity">
    <text evidence="1 2">Belongs to the Iojap/RsfS family.</text>
</comment>
<keyword evidence="2" id="KW-0810">Translation regulation</keyword>
<evidence type="ECO:0000313" key="4">
    <source>
        <dbReference type="Proteomes" id="UP000290244"/>
    </source>
</evidence>
<reference evidence="3 4" key="1">
    <citation type="submission" date="2018-12" db="EMBL/GenBank/DDBJ databases">
        <title>Complete genome of Litorilituus sediminis.</title>
        <authorList>
            <person name="Liu A."/>
            <person name="Rong J."/>
        </authorList>
    </citation>
    <scope>NUCLEOTIDE SEQUENCE [LARGE SCALE GENOMIC DNA]</scope>
    <source>
        <strain evidence="3 4">JCM 17549</strain>
    </source>
</reference>
<evidence type="ECO:0000313" key="3">
    <source>
        <dbReference type="EMBL" id="QBG35110.1"/>
    </source>
</evidence>
<evidence type="ECO:0000256" key="1">
    <source>
        <dbReference type="ARBA" id="ARBA00010574"/>
    </source>
</evidence>
<gene>
    <name evidence="2 3" type="primary">rsfS</name>
    <name evidence="3" type="ORF">EMK97_04940</name>
</gene>
<dbReference type="NCBIfam" id="TIGR00090">
    <property type="entry name" value="rsfS_iojap_ybeB"/>
    <property type="match status" value="1"/>
</dbReference>
<dbReference type="SUPFAM" id="SSF81301">
    <property type="entry name" value="Nucleotidyltransferase"/>
    <property type="match status" value="1"/>
</dbReference>
<sequence length="107" mass="11930">MQTEALNAFVIEKLDDMKGRDIVSLNISDKASFADYMVICSGNSNRHVKSIAQAIAMDCRAEGIEPKGIEGNDVGEWALVDLGDVIVHVMTDEQRDKYNLEQLWAEE</sequence>
<organism evidence="3 4">
    <name type="scientific">Litorilituus sediminis</name>
    <dbReference type="NCBI Taxonomy" id="718192"/>
    <lineage>
        <taxon>Bacteria</taxon>
        <taxon>Pseudomonadati</taxon>
        <taxon>Pseudomonadota</taxon>
        <taxon>Gammaproteobacteria</taxon>
        <taxon>Alteromonadales</taxon>
        <taxon>Colwelliaceae</taxon>
        <taxon>Litorilituus</taxon>
    </lineage>
</organism>
<keyword evidence="2" id="KW-0963">Cytoplasm</keyword>
<accession>A0A4V0ZFV4</accession>
<dbReference type="AlphaFoldDB" id="A0A4V0ZFV4"/>
<dbReference type="PANTHER" id="PTHR21043:SF0">
    <property type="entry name" value="MITOCHONDRIAL ASSEMBLY OF RIBOSOMAL LARGE SUBUNIT PROTEIN 1"/>
    <property type="match status" value="1"/>
</dbReference>
<dbReference type="OrthoDB" id="9793681at2"/>
<dbReference type="GO" id="GO:0090071">
    <property type="term" value="P:negative regulation of ribosome biogenesis"/>
    <property type="evidence" value="ECO:0007669"/>
    <property type="project" value="UniProtKB-UniRule"/>
</dbReference>
<keyword evidence="4" id="KW-1185">Reference proteome</keyword>
<dbReference type="GO" id="GO:0005737">
    <property type="term" value="C:cytoplasm"/>
    <property type="evidence" value="ECO:0007669"/>
    <property type="project" value="UniProtKB-SubCell"/>
</dbReference>
<proteinExistence type="inferred from homology"/>
<dbReference type="InterPro" id="IPR043519">
    <property type="entry name" value="NT_sf"/>
</dbReference>
<dbReference type="RefSeq" id="WP_130599968.1">
    <property type="nucleotide sequence ID" value="NZ_CP034759.1"/>
</dbReference>
<dbReference type="HAMAP" id="MF_01477">
    <property type="entry name" value="Iojap_RsfS"/>
    <property type="match status" value="1"/>
</dbReference>
<dbReference type="GO" id="GO:0042256">
    <property type="term" value="P:cytosolic ribosome assembly"/>
    <property type="evidence" value="ECO:0007669"/>
    <property type="project" value="UniProtKB-UniRule"/>
</dbReference>
<evidence type="ECO:0000256" key="2">
    <source>
        <dbReference type="HAMAP-Rule" id="MF_01477"/>
    </source>
</evidence>
<dbReference type="Pfam" id="PF02410">
    <property type="entry name" value="RsfS"/>
    <property type="match status" value="1"/>
</dbReference>
<dbReference type="PANTHER" id="PTHR21043">
    <property type="entry name" value="IOJAP SUPERFAMILY ORTHOLOG"/>
    <property type="match status" value="1"/>
</dbReference>
<protein>
    <recommendedName>
        <fullName evidence="2">Ribosomal silencing factor RsfS</fullName>
    </recommendedName>
</protein>
<dbReference type="Gene3D" id="3.30.460.10">
    <property type="entry name" value="Beta Polymerase, domain 2"/>
    <property type="match status" value="1"/>
</dbReference>
<name>A0A4V0ZFV4_9GAMM</name>
<comment type="subcellular location">
    <subcellularLocation>
        <location evidence="2">Cytoplasm</location>
    </subcellularLocation>
</comment>
<dbReference type="KEGG" id="lsd:EMK97_04940"/>